<dbReference type="InterPro" id="IPR027094">
    <property type="entry name" value="Mitofusin_fam"/>
</dbReference>
<dbReference type="RefSeq" id="WP_189209081.1">
    <property type="nucleotide sequence ID" value="NZ_BMRB01000001.1"/>
</dbReference>
<dbReference type="GO" id="GO:0005525">
    <property type="term" value="F:GTP binding"/>
    <property type="evidence" value="ECO:0007669"/>
    <property type="project" value="UniProtKB-KW"/>
</dbReference>
<evidence type="ECO:0000313" key="9">
    <source>
        <dbReference type="Proteomes" id="UP000660680"/>
    </source>
</evidence>
<name>A0A918G7G7_9PSEU</name>
<dbReference type="PANTHER" id="PTHR10465">
    <property type="entry name" value="TRANSMEMBRANE GTPASE FZO1"/>
    <property type="match status" value="1"/>
</dbReference>
<keyword evidence="3" id="KW-0378">Hydrolase</keyword>
<dbReference type="InterPro" id="IPR045063">
    <property type="entry name" value="Dynamin_N"/>
</dbReference>
<feature type="region of interest" description="Disordered" evidence="6">
    <location>
        <begin position="163"/>
        <end position="185"/>
    </location>
</feature>
<comment type="caution">
    <text evidence="8">The sequence shown here is derived from an EMBL/GenBank/DDBJ whole genome shotgun (WGS) entry which is preliminary data.</text>
</comment>
<evidence type="ECO:0000256" key="3">
    <source>
        <dbReference type="ARBA" id="ARBA00022801"/>
    </source>
</evidence>
<keyword evidence="9" id="KW-1185">Reference proteome</keyword>
<evidence type="ECO:0000256" key="5">
    <source>
        <dbReference type="ARBA" id="ARBA00023136"/>
    </source>
</evidence>
<gene>
    <name evidence="8" type="ORF">GCM10010171_10290</name>
</gene>
<dbReference type="Proteomes" id="UP000660680">
    <property type="component" value="Unassembled WGS sequence"/>
</dbReference>
<evidence type="ECO:0000256" key="1">
    <source>
        <dbReference type="ARBA" id="ARBA00004370"/>
    </source>
</evidence>
<sequence>MSTEQPNFAGPLSAAVAHLCTRLQPQVSPRTAAGFREVLRRLGAPLQVAVAGRIKSGKSTLVNALIGRRVAPTDVGECTRLVTRFQYGTVDRVELVFFDGRKQVLPFDAAGMIPKDLDVDFDKVSHLEAYLTNAVLRDLTVIDTPGLGSLDLASVKRTEQLLGAAKHRKDDDSEETDDDELDETSRNAVAGAEAVLYVVTQGVRADDQQALAAFTAATASREAGPVNAIAVLNKADTITPESVAGSDGDVWKAASIIAEKQAATLKPRVADVIPVIGLLAESAESGGFTSADADALKTLSQLDDVTWETMLMSADIFTTWDCDVPVGTRVRLLEKLDLYGIRSAVDALRADPELTAGALRRRLLESSGLARVRARLDGVFRARADGIKAAAALASVTALAQASGDAGERQRVHDAIEVLLQKPEAHQLRLLEALTLVASGAVDMPEDLADEVLRVGSTADVGEQLGLKGRPHKELSAYALERAGWWRSFASFGATPAQSRVAHVVHRSYFLIWQQLKATGGA</sequence>
<evidence type="ECO:0000313" key="8">
    <source>
        <dbReference type="EMBL" id="GGS19623.1"/>
    </source>
</evidence>
<keyword evidence="4" id="KW-0342">GTP-binding</keyword>
<evidence type="ECO:0000256" key="4">
    <source>
        <dbReference type="ARBA" id="ARBA00023134"/>
    </source>
</evidence>
<dbReference type="InterPro" id="IPR027417">
    <property type="entry name" value="P-loop_NTPase"/>
</dbReference>
<evidence type="ECO:0000256" key="6">
    <source>
        <dbReference type="SAM" id="MobiDB-lite"/>
    </source>
</evidence>
<dbReference type="AlphaFoldDB" id="A0A918G7G7"/>
<comment type="subcellular location">
    <subcellularLocation>
        <location evidence="1">Membrane</location>
    </subcellularLocation>
</comment>
<dbReference type="GO" id="GO:0016020">
    <property type="term" value="C:membrane"/>
    <property type="evidence" value="ECO:0007669"/>
    <property type="project" value="UniProtKB-SubCell"/>
</dbReference>
<dbReference type="PANTHER" id="PTHR10465:SF0">
    <property type="entry name" value="SARCALUMENIN"/>
    <property type="match status" value="1"/>
</dbReference>
<keyword evidence="2" id="KW-0547">Nucleotide-binding</keyword>
<dbReference type="EMBL" id="BMRB01000001">
    <property type="protein sequence ID" value="GGS19623.1"/>
    <property type="molecule type" value="Genomic_DNA"/>
</dbReference>
<reference evidence="8" key="1">
    <citation type="journal article" date="2014" name="Int. J. Syst. Evol. Microbiol.">
        <title>Complete genome sequence of Corynebacterium casei LMG S-19264T (=DSM 44701T), isolated from a smear-ripened cheese.</title>
        <authorList>
            <consortium name="US DOE Joint Genome Institute (JGI-PGF)"/>
            <person name="Walter F."/>
            <person name="Albersmeier A."/>
            <person name="Kalinowski J."/>
            <person name="Ruckert C."/>
        </authorList>
    </citation>
    <scope>NUCLEOTIDE SEQUENCE</scope>
    <source>
        <strain evidence="8">JCM 3276</strain>
    </source>
</reference>
<reference evidence="8" key="2">
    <citation type="submission" date="2020-09" db="EMBL/GenBank/DDBJ databases">
        <authorList>
            <person name="Sun Q."/>
            <person name="Ohkuma M."/>
        </authorList>
    </citation>
    <scope>NUCLEOTIDE SEQUENCE</scope>
    <source>
        <strain evidence="8">JCM 3276</strain>
    </source>
</reference>
<protein>
    <submittedName>
        <fullName evidence="8">Isoniazid inducible gene protein IniC</fullName>
    </submittedName>
</protein>
<organism evidence="8 9">
    <name type="scientific">Actinokineospora fastidiosa</name>
    <dbReference type="NCBI Taxonomy" id="1816"/>
    <lineage>
        <taxon>Bacteria</taxon>
        <taxon>Bacillati</taxon>
        <taxon>Actinomycetota</taxon>
        <taxon>Actinomycetes</taxon>
        <taxon>Pseudonocardiales</taxon>
        <taxon>Pseudonocardiaceae</taxon>
        <taxon>Actinokineospora</taxon>
    </lineage>
</organism>
<dbReference type="Gene3D" id="3.40.50.300">
    <property type="entry name" value="P-loop containing nucleotide triphosphate hydrolases"/>
    <property type="match status" value="1"/>
</dbReference>
<dbReference type="GO" id="GO:0003924">
    <property type="term" value="F:GTPase activity"/>
    <property type="evidence" value="ECO:0007669"/>
    <property type="project" value="InterPro"/>
</dbReference>
<evidence type="ECO:0000259" key="7">
    <source>
        <dbReference type="Pfam" id="PF00350"/>
    </source>
</evidence>
<accession>A0A918G7G7</accession>
<proteinExistence type="predicted"/>
<keyword evidence="5" id="KW-0472">Membrane</keyword>
<dbReference type="Pfam" id="PF00350">
    <property type="entry name" value="Dynamin_N"/>
    <property type="match status" value="1"/>
</dbReference>
<feature type="domain" description="Dynamin N-terminal" evidence="7">
    <location>
        <begin position="48"/>
        <end position="207"/>
    </location>
</feature>
<evidence type="ECO:0000256" key="2">
    <source>
        <dbReference type="ARBA" id="ARBA00022741"/>
    </source>
</evidence>
<dbReference type="SUPFAM" id="SSF52540">
    <property type="entry name" value="P-loop containing nucleoside triphosphate hydrolases"/>
    <property type="match status" value="1"/>
</dbReference>
<feature type="compositionally biased region" description="Acidic residues" evidence="6">
    <location>
        <begin position="172"/>
        <end position="182"/>
    </location>
</feature>